<evidence type="ECO:0000256" key="3">
    <source>
        <dbReference type="ARBA" id="ARBA00022670"/>
    </source>
</evidence>
<keyword evidence="7" id="KW-0482">Metalloprotease</keyword>
<dbReference type="InterPro" id="IPR042089">
    <property type="entry name" value="Peptidase_M13_dom_2"/>
</dbReference>
<organism evidence="10 11">
    <name type="scientific">Caenorhabditis angaria</name>
    <dbReference type="NCBI Taxonomy" id="860376"/>
    <lineage>
        <taxon>Eukaryota</taxon>
        <taxon>Metazoa</taxon>
        <taxon>Ecdysozoa</taxon>
        <taxon>Nematoda</taxon>
        <taxon>Chromadorea</taxon>
        <taxon>Rhabditida</taxon>
        <taxon>Rhabditina</taxon>
        <taxon>Rhabditomorpha</taxon>
        <taxon>Rhabditoidea</taxon>
        <taxon>Rhabditidae</taxon>
        <taxon>Peloderinae</taxon>
        <taxon>Caenorhabditis</taxon>
    </lineage>
</organism>
<comment type="cofactor">
    <cofactor evidence="1">
        <name>Zn(2+)</name>
        <dbReference type="ChEBI" id="CHEBI:29105"/>
    </cofactor>
</comment>
<dbReference type="PANTHER" id="PTHR11733">
    <property type="entry name" value="ZINC METALLOPROTEASE FAMILY M13 NEPRILYSIN-RELATED"/>
    <property type="match status" value="1"/>
</dbReference>
<feature type="domain" description="Peptidase M13 N-terminal" evidence="9">
    <location>
        <begin position="51"/>
        <end position="136"/>
    </location>
</feature>
<keyword evidence="5" id="KW-0378">Hydrolase</keyword>
<dbReference type="Pfam" id="PF01431">
    <property type="entry name" value="Peptidase_M13"/>
    <property type="match status" value="1"/>
</dbReference>
<dbReference type="SUPFAM" id="SSF55486">
    <property type="entry name" value="Metalloproteases ('zincins'), catalytic domain"/>
    <property type="match status" value="1"/>
</dbReference>
<evidence type="ECO:0000313" key="10">
    <source>
        <dbReference type="EMBL" id="CAI5437690.1"/>
    </source>
</evidence>
<keyword evidence="4" id="KW-0479">Metal-binding</keyword>
<evidence type="ECO:0000256" key="6">
    <source>
        <dbReference type="ARBA" id="ARBA00022833"/>
    </source>
</evidence>
<dbReference type="GO" id="GO:0005886">
    <property type="term" value="C:plasma membrane"/>
    <property type="evidence" value="ECO:0007669"/>
    <property type="project" value="TreeGrafter"/>
</dbReference>
<comment type="caution">
    <text evidence="10">The sequence shown here is derived from an EMBL/GenBank/DDBJ whole genome shotgun (WGS) entry which is preliminary data.</text>
</comment>
<dbReference type="Proteomes" id="UP001152747">
    <property type="component" value="Unassembled WGS sequence"/>
</dbReference>
<evidence type="ECO:0000259" key="9">
    <source>
        <dbReference type="Pfam" id="PF05649"/>
    </source>
</evidence>
<dbReference type="InterPro" id="IPR024079">
    <property type="entry name" value="MetalloPept_cat_dom_sf"/>
</dbReference>
<keyword evidence="6" id="KW-0862">Zinc</keyword>
<dbReference type="InterPro" id="IPR018497">
    <property type="entry name" value="Peptidase_M13_C"/>
</dbReference>
<dbReference type="InterPro" id="IPR008753">
    <property type="entry name" value="Peptidase_M13_N"/>
</dbReference>
<evidence type="ECO:0008006" key="12">
    <source>
        <dbReference type="Google" id="ProtNLM"/>
    </source>
</evidence>
<dbReference type="Pfam" id="PF05649">
    <property type="entry name" value="Peptidase_M13_N"/>
    <property type="match status" value="1"/>
</dbReference>
<proteinExistence type="inferred from homology"/>
<gene>
    <name evidence="10" type="ORF">CAMP_LOCUS327</name>
</gene>
<evidence type="ECO:0000256" key="1">
    <source>
        <dbReference type="ARBA" id="ARBA00001947"/>
    </source>
</evidence>
<dbReference type="Gene3D" id="3.40.390.10">
    <property type="entry name" value="Collagenase (Catalytic Domain)"/>
    <property type="match status" value="1"/>
</dbReference>
<evidence type="ECO:0000259" key="8">
    <source>
        <dbReference type="Pfam" id="PF01431"/>
    </source>
</evidence>
<dbReference type="PROSITE" id="PS51885">
    <property type="entry name" value="NEPRILYSIN"/>
    <property type="match status" value="1"/>
</dbReference>
<evidence type="ECO:0000256" key="5">
    <source>
        <dbReference type="ARBA" id="ARBA00022801"/>
    </source>
</evidence>
<dbReference type="AlphaFoldDB" id="A0A9P1MSX8"/>
<comment type="similarity">
    <text evidence="2">Belongs to the peptidase M13 family.</text>
</comment>
<keyword evidence="3" id="KW-0645">Protease</keyword>
<name>A0A9P1MSX8_9PELO</name>
<evidence type="ECO:0000313" key="11">
    <source>
        <dbReference type="Proteomes" id="UP001152747"/>
    </source>
</evidence>
<dbReference type="Gene3D" id="1.10.1380.10">
    <property type="entry name" value="Neutral endopeptidase , domain2"/>
    <property type="match status" value="1"/>
</dbReference>
<feature type="domain" description="Peptidase M13 C-terminal" evidence="8">
    <location>
        <begin position="195"/>
        <end position="394"/>
    </location>
</feature>
<dbReference type="OrthoDB" id="6475849at2759"/>
<sequence length="397" mass="46552">MKYVDFLVPEEYREMKNHGEVYVDIRALLVLQEIIKVDETKETIKNKWKSTIEKYLVTPEFESCFQQLITLFPGTLANIFVKNFVDTKNLHKANQIFKDLQQVFIEMLKENDWLDEELKDVLKQEVLDLKASIGIPDEHKDQENIDKMYSRIGNFENQTYLSLIQNLLKMNSEETFLRVARREGITYLGSTMGFNAHYYKPNHRTTIGPLLLNFPLIDRNLPEWNHIATLGYLLGHEIGHAFDANDFFINQMRNGIEMSAKMEEIFEDRVDCIIQKYDKYQFPDGSFSSGTRTQTEDSADMIGFNLAYRLFKKLNDTEKLPSFEKYTFEQQYFHRLGYIRCFAEMNNQTILLAQADTHSAHKFRVNGMMSNSEEFAKAFNCPKNSAMNPEKKCPLFK</sequence>
<dbReference type="GO" id="GO:0016485">
    <property type="term" value="P:protein processing"/>
    <property type="evidence" value="ECO:0007669"/>
    <property type="project" value="TreeGrafter"/>
</dbReference>
<dbReference type="GO" id="GO:0046872">
    <property type="term" value="F:metal ion binding"/>
    <property type="evidence" value="ECO:0007669"/>
    <property type="project" value="UniProtKB-KW"/>
</dbReference>
<dbReference type="EMBL" id="CANHGI010000001">
    <property type="protein sequence ID" value="CAI5437690.1"/>
    <property type="molecule type" value="Genomic_DNA"/>
</dbReference>
<dbReference type="GO" id="GO:0004222">
    <property type="term" value="F:metalloendopeptidase activity"/>
    <property type="evidence" value="ECO:0007669"/>
    <property type="project" value="InterPro"/>
</dbReference>
<evidence type="ECO:0000256" key="2">
    <source>
        <dbReference type="ARBA" id="ARBA00007357"/>
    </source>
</evidence>
<reference evidence="10" key="1">
    <citation type="submission" date="2022-11" db="EMBL/GenBank/DDBJ databases">
        <authorList>
            <person name="Kikuchi T."/>
        </authorList>
    </citation>
    <scope>NUCLEOTIDE SEQUENCE</scope>
    <source>
        <strain evidence="10">PS1010</strain>
    </source>
</reference>
<evidence type="ECO:0000256" key="4">
    <source>
        <dbReference type="ARBA" id="ARBA00022723"/>
    </source>
</evidence>
<protein>
    <recommendedName>
        <fullName evidence="12">Peptidase M13 C-terminal domain-containing protein</fullName>
    </recommendedName>
</protein>
<dbReference type="InterPro" id="IPR000718">
    <property type="entry name" value="Peptidase_M13"/>
</dbReference>
<keyword evidence="11" id="KW-1185">Reference proteome</keyword>
<accession>A0A9P1MSX8</accession>
<evidence type="ECO:0000256" key="7">
    <source>
        <dbReference type="ARBA" id="ARBA00023049"/>
    </source>
</evidence>
<dbReference type="PANTHER" id="PTHR11733:SF164">
    <property type="entry name" value="NEPRILYSIN"/>
    <property type="match status" value="1"/>
</dbReference>